<evidence type="ECO:0000313" key="3">
    <source>
        <dbReference type="Proteomes" id="UP001194468"/>
    </source>
</evidence>
<keyword evidence="3" id="KW-1185">Reference proteome</keyword>
<comment type="caution">
    <text evidence="2">The sequence shown here is derived from an EMBL/GenBank/DDBJ whole genome shotgun (WGS) entry which is preliminary data.</text>
</comment>
<feature type="region of interest" description="Disordered" evidence="1">
    <location>
        <begin position="99"/>
        <end position="124"/>
    </location>
</feature>
<dbReference type="AlphaFoldDB" id="A0AAD4BUZ7"/>
<protein>
    <submittedName>
        <fullName evidence="2">Uncharacterized protein</fullName>
    </submittedName>
</protein>
<gene>
    <name evidence="2" type="ORF">L210DRAFT_3400362</name>
</gene>
<accession>A0AAD4BUZ7</accession>
<dbReference type="Proteomes" id="UP001194468">
    <property type="component" value="Unassembled WGS sequence"/>
</dbReference>
<organism evidence="2 3">
    <name type="scientific">Boletus edulis BED1</name>
    <dbReference type="NCBI Taxonomy" id="1328754"/>
    <lineage>
        <taxon>Eukaryota</taxon>
        <taxon>Fungi</taxon>
        <taxon>Dikarya</taxon>
        <taxon>Basidiomycota</taxon>
        <taxon>Agaricomycotina</taxon>
        <taxon>Agaricomycetes</taxon>
        <taxon>Agaricomycetidae</taxon>
        <taxon>Boletales</taxon>
        <taxon>Boletineae</taxon>
        <taxon>Boletaceae</taxon>
        <taxon>Boletoideae</taxon>
        <taxon>Boletus</taxon>
    </lineage>
</organism>
<reference evidence="2" key="2">
    <citation type="journal article" date="2020" name="Nat. Commun.">
        <title>Large-scale genome sequencing of mycorrhizal fungi provides insights into the early evolution of symbiotic traits.</title>
        <authorList>
            <person name="Miyauchi S."/>
            <person name="Kiss E."/>
            <person name="Kuo A."/>
            <person name="Drula E."/>
            <person name="Kohler A."/>
            <person name="Sanchez-Garcia M."/>
            <person name="Morin E."/>
            <person name="Andreopoulos B."/>
            <person name="Barry K.W."/>
            <person name="Bonito G."/>
            <person name="Buee M."/>
            <person name="Carver A."/>
            <person name="Chen C."/>
            <person name="Cichocki N."/>
            <person name="Clum A."/>
            <person name="Culley D."/>
            <person name="Crous P.W."/>
            <person name="Fauchery L."/>
            <person name="Girlanda M."/>
            <person name="Hayes R.D."/>
            <person name="Keri Z."/>
            <person name="LaButti K."/>
            <person name="Lipzen A."/>
            <person name="Lombard V."/>
            <person name="Magnuson J."/>
            <person name="Maillard F."/>
            <person name="Murat C."/>
            <person name="Nolan M."/>
            <person name="Ohm R.A."/>
            <person name="Pangilinan J."/>
            <person name="Pereira M.F."/>
            <person name="Perotto S."/>
            <person name="Peter M."/>
            <person name="Pfister S."/>
            <person name="Riley R."/>
            <person name="Sitrit Y."/>
            <person name="Stielow J.B."/>
            <person name="Szollosi G."/>
            <person name="Zifcakova L."/>
            <person name="Stursova M."/>
            <person name="Spatafora J.W."/>
            <person name="Tedersoo L."/>
            <person name="Vaario L.M."/>
            <person name="Yamada A."/>
            <person name="Yan M."/>
            <person name="Wang P."/>
            <person name="Xu J."/>
            <person name="Bruns T."/>
            <person name="Baldrian P."/>
            <person name="Vilgalys R."/>
            <person name="Dunand C."/>
            <person name="Henrissat B."/>
            <person name="Grigoriev I.V."/>
            <person name="Hibbett D."/>
            <person name="Nagy L.G."/>
            <person name="Martin F.M."/>
        </authorList>
    </citation>
    <scope>NUCLEOTIDE SEQUENCE</scope>
    <source>
        <strain evidence="2">BED1</strain>
    </source>
</reference>
<evidence type="ECO:0000256" key="1">
    <source>
        <dbReference type="SAM" id="MobiDB-lite"/>
    </source>
</evidence>
<name>A0AAD4BUZ7_BOLED</name>
<reference evidence="2" key="1">
    <citation type="submission" date="2019-10" db="EMBL/GenBank/DDBJ databases">
        <authorList>
            <consortium name="DOE Joint Genome Institute"/>
            <person name="Kuo A."/>
            <person name="Miyauchi S."/>
            <person name="Kiss E."/>
            <person name="Drula E."/>
            <person name="Kohler A."/>
            <person name="Sanchez-Garcia M."/>
            <person name="Andreopoulos B."/>
            <person name="Barry K.W."/>
            <person name="Bonito G."/>
            <person name="Buee M."/>
            <person name="Carver A."/>
            <person name="Chen C."/>
            <person name="Cichocki N."/>
            <person name="Clum A."/>
            <person name="Culley D."/>
            <person name="Crous P.W."/>
            <person name="Fauchery L."/>
            <person name="Girlanda M."/>
            <person name="Hayes R."/>
            <person name="Keri Z."/>
            <person name="LaButti K."/>
            <person name="Lipzen A."/>
            <person name="Lombard V."/>
            <person name="Magnuson J."/>
            <person name="Maillard F."/>
            <person name="Morin E."/>
            <person name="Murat C."/>
            <person name="Nolan M."/>
            <person name="Ohm R."/>
            <person name="Pangilinan J."/>
            <person name="Pereira M."/>
            <person name="Perotto S."/>
            <person name="Peter M."/>
            <person name="Riley R."/>
            <person name="Sitrit Y."/>
            <person name="Stielow B."/>
            <person name="Szollosi G."/>
            <person name="Zifcakova L."/>
            <person name="Stursova M."/>
            <person name="Spatafora J.W."/>
            <person name="Tedersoo L."/>
            <person name="Vaario L.-M."/>
            <person name="Yamada A."/>
            <person name="Yan M."/>
            <person name="Wang P."/>
            <person name="Xu J."/>
            <person name="Bruns T."/>
            <person name="Baldrian P."/>
            <person name="Vilgalys R."/>
            <person name="Henrissat B."/>
            <person name="Grigoriev I.V."/>
            <person name="Hibbett D."/>
            <person name="Nagy L.G."/>
            <person name="Martin F.M."/>
        </authorList>
    </citation>
    <scope>NUCLEOTIDE SEQUENCE</scope>
    <source>
        <strain evidence="2">BED1</strain>
    </source>
</reference>
<dbReference type="SUPFAM" id="SSF53335">
    <property type="entry name" value="S-adenosyl-L-methionine-dependent methyltransferases"/>
    <property type="match status" value="1"/>
</dbReference>
<proteinExistence type="predicted"/>
<sequence length="301" mass="33697">MLGGRSHRVNTKGNLQQSMRANYGEHGVDNYYKQVGASYRNPHFPGVRACMFTWLERWWAHEKTAIGPRSPLIFDMACGAGEVTVAAYEWWKRGGVQPSKKGIAPQTCDSSSTKADGLEGEPSTPMVRQAPDGLLITAADPYTQVAYTERTTLPCAPLTFRDISEGLLPPNVSSTTTIGVSRANDVQSSSIDRIDMVVCSFALHLVESSSELFALLRELSTKAVWLVVLAPHKKPEIKEGWGWVKWDSETWCECGMHDRKEFILERVHCRVYRSINVPDSGHEVVERGTGEWFKQDDPMHK</sequence>
<evidence type="ECO:0000313" key="2">
    <source>
        <dbReference type="EMBL" id="KAF8440904.1"/>
    </source>
</evidence>
<dbReference type="EMBL" id="WHUW01000011">
    <property type="protein sequence ID" value="KAF8440904.1"/>
    <property type="molecule type" value="Genomic_DNA"/>
</dbReference>
<dbReference type="InterPro" id="IPR029063">
    <property type="entry name" value="SAM-dependent_MTases_sf"/>
</dbReference>